<evidence type="ECO:0000256" key="1">
    <source>
        <dbReference type="SAM" id="Coils"/>
    </source>
</evidence>
<accession>A0ABM1ILY1</accession>
<evidence type="ECO:0000313" key="2">
    <source>
        <dbReference type="Proteomes" id="UP000694924"/>
    </source>
</evidence>
<evidence type="ECO:0000313" key="3">
    <source>
        <dbReference type="RefSeq" id="XP_015181218.1"/>
    </source>
</evidence>
<dbReference type="GeneID" id="107068899"/>
<dbReference type="Proteomes" id="UP000694924">
    <property type="component" value="Unplaced"/>
</dbReference>
<sequence length="142" mass="17067">MKSVQIMEILAQYTQYFLPCIVVSYLIKRGYSQIFKRLTESERISSSYTKDLEKIKELMQLKRTRKPDYYFKDDFYKLLPEFDQSFPNEFEQFGQYITLELKCLKSEENKEKLKNEIRKIILRIAEDEIHNLIDGDADKVQA</sequence>
<keyword evidence="2" id="KW-1185">Reference proteome</keyword>
<name>A0ABM1ILY1_POLDO</name>
<keyword evidence="1" id="KW-0175">Coiled coil</keyword>
<proteinExistence type="predicted"/>
<reference evidence="3" key="1">
    <citation type="submission" date="2025-08" db="UniProtKB">
        <authorList>
            <consortium name="RefSeq"/>
        </authorList>
    </citation>
    <scope>IDENTIFICATION</scope>
    <source>
        <tissue evidence="3">Whole body</tissue>
    </source>
</reference>
<protein>
    <submittedName>
        <fullName evidence="3">Uncharacterized protein LOC107068899</fullName>
    </submittedName>
</protein>
<dbReference type="RefSeq" id="XP_015181218.1">
    <property type="nucleotide sequence ID" value="XM_015325732.1"/>
</dbReference>
<gene>
    <name evidence="3" type="primary">LOC107068899</name>
</gene>
<organism evidence="2 3">
    <name type="scientific">Polistes dominula</name>
    <name type="common">European paper wasp</name>
    <name type="synonym">Vespa dominula</name>
    <dbReference type="NCBI Taxonomy" id="743375"/>
    <lineage>
        <taxon>Eukaryota</taxon>
        <taxon>Metazoa</taxon>
        <taxon>Ecdysozoa</taxon>
        <taxon>Arthropoda</taxon>
        <taxon>Hexapoda</taxon>
        <taxon>Insecta</taxon>
        <taxon>Pterygota</taxon>
        <taxon>Neoptera</taxon>
        <taxon>Endopterygota</taxon>
        <taxon>Hymenoptera</taxon>
        <taxon>Apocrita</taxon>
        <taxon>Aculeata</taxon>
        <taxon>Vespoidea</taxon>
        <taxon>Vespidae</taxon>
        <taxon>Polistinae</taxon>
        <taxon>Polistini</taxon>
        <taxon>Polistes</taxon>
    </lineage>
</organism>
<feature type="coiled-coil region" evidence="1">
    <location>
        <begin position="96"/>
        <end position="123"/>
    </location>
</feature>